<accession>A0ABU0IM00</accession>
<evidence type="ECO:0000256" key="4">
    <source>
        <dbReference type="ARBA" id="ARBA00022519"/>
    </source>
</evidence>
<keyword evidence="17" id="KW-1185">Reference proteome</keyword>
<sequence>MFDKLTNTIKSALAAGVMILLMIAFLMTGTSGQFDAFRGNFSGAVVTAGKHSVTPAEFKKAFDDEKSQAEQQYQMPISLEDAIKGGLDKDVLKNLSIQSTIREWLSRLGFRTSDKMLLTMVHKDPSFANPVTGQFDPDTYKRLLIQNQQQTGVSPGEYENGLKEQLATTQFAVMLQLGSQAPAIYASLAAAYVSETRDASYFVINEKDVPAAAKPTDEQLQAYLKTHASEWTRPEMRTLTVVRFDPKDFLDKVTVDPAAVQKQFDFKKESLSKPETRSVVQFPAKDLKAAADIAARLKAGADPVTLARATGAKAVTYDDKPKTAIPDSAVANAAFGLKEGEISGPVKTQFGGYVVLKVQKVTPGVVATLESARAEIETELKEKAAAKKAYEVSDAYETAHQDGAPLPAAARKAGVEPRTIGPVTANGLDEQAKPIDGLSADLIKTAFTTAAGADSDITESTTEKGVYFAVRVEKITPPTVPPLAEIREKLTKAIMVRATGQAMEAKAKALQARVAKGESIDAVAASAGLSVIKLSAVSRQEQDKYVKEFGREFTAGLLGQKTGNSYLAPTAKGIAVVRIDAIRTGDPKQMAMFTATQKGAFGRQLTQDISPQLADYSQAKIKPKIHRDLALTALGLDPKKYSDKPKTDKKAEKKK</sequence>
<evidence type="ECO:0000256" key="10">
    <source>
        <dbReference type="ARBA" id="ARBA00031484"/>
    </source>
</evidence>
<proteinExistence type="inferred from homology"/>
<dbReference type="Pfam" id="PF13624">
    <property type="entry name" value="SurA_N_3"/>
    <property type="match status" value="1"/>
</dbReference>
<evidence type="ECO:0000256" key="13">
    <source>
        <dbReference type="ARBA" id="ARBA00042775"/>
    </source>
</evidence>
<evidence type="ECO:0000256" key="3">
    <source>
        <dbReference type="ARBA" id="ARBA00022475"/>
    </source>
</evidence>
<keyword evidence="8" id="KW-0143">Chaperone</keyword>
<dbReference type="PANTHER" id="PTHR47529">
    <property type="entry name" value="PEPTIDYL-PROLYL CIS-TRANS ISOMERASE D"/>
    <property type="match status" value="1"/>
</dbReference>
<dbReference type="GO" id="GO:0003755">
    <property type="term" value="F:peptidyl-prolyl cis-trans isomerase activity"/>
    <property type="evidence" value="ECO:0007669"/>
    <property type="project" value="UniProtKB-EC"/>
</dbReference>
<keyword evidence="4" id="KW-0997">Cell inner membrane</keyword>
<dbReference type="Gene3D" id="3.10.50.40">
    <property type="match status" value="1"/>
</dbReference>
<evidence type="ECO:0000256" key="7">
    <source>
        <dbReference type="ARBA" id="ARBA00023136"/>
    </source>
</evidence>
<dbReference type="SUPFAM" id="SSF109998">
    <property type="entry name" value="Triger factor/SurA peptide-binding domain-like"/>
    <property type="match status" value="1"/>
</dbReference>
<keyword evidence="16" id="KW-0413">Isomerase</keyword>
<dbReference type="InterPro" id="IPR052029">
    <property type="entry name" value="PpiD_chaperone"/>
</dbReference>
<dbReference type="SUPFAM" id="SSF54534">
    <property type="entry name" value="FKBP-like"/>
    <property type="match status" value="1"/>
</dbReference>
<evidence type="ECO:0000256" key="14">
    <source>
        <dbReference type="SAM" id="Phobius"/>
    </source>
</evidence>
<protein>
    <recommendedName>
        <fullName evidence="2">Parvulin-like PPIase</fullName>
    </recommendedName>
    <alternativeName>
        <fullName evidence="9">Peptidyl-prolyl cis-trans isomerase plp</fullName>
    </alternativeName>
    <alternativeName>
        <fullName evidence="12">Periplasmic chaperone PpiD</fullName>
    </alternativeName>
    <alternativeName>
        <fullName evidence="13">Periplasmic folding chaperone</fullName>
    </alternativeName>
    <alternativeName>
        <fullName evidence="10">Rotamase plp</fullName>
    </alternativeName>
</protein>
<evidence type="ECO:0000256" key="6">
    <source>
        <dbReference type="ARBA" id="ARBA00022989"/>
    </source>
</evidence>
<dbReference type="InterPro" id="IPR046357">
    <property type="entry name" value="PPIase_dom_sf"/>
</dbReference>
<dbReference type="Proteomes" id="UP001228905">
    <property type="component" value="Unassembled WGS sequence"/>
</dbReference>
<evidence type="ECO:0000256" key="2">
    <source>
        <dbReference type="ARBA" id="ARBA00018370"/>
    </source>
</evidence>
<organism evidence="16 17">
    <name type="scientific">Caulobacter ginsengisoli</name>
    <dbReference type="NCBI Taxonomy" id="400775"/>
    <lineage>
        <taxon>Bacteria</taxon>
        <taxon>Pseudomonadati</taxon>
        <taxon>Pseudomonadota</taxon>
        <taxon>Alphaproteobacteria</taxon>
        <taxon>Caulobacterales</taxon>
        <taxon>Caulobacteraceae</taxon>
        <taxon>Caulobacter</taxon>
    </lineage>
</organism>
<dbReference type="Pfam" id="PF13145">
    <property type="entry name" value="Rotamase_2"/>
    <property type="match status" value="1"/>
</dbReference>
<evidence type="ECO:0000256" key="12">
    <source>
        <dbReference type="ARBA" id="ARBA00040743"/>
    </source>
</evidence>
<dbReference type="EMBL" id="JAUSVS010000001">
    <property type="protein sequence ID" value="MDQ0463046.1"/>
    <property type="molecule type" value="Genomic_DNA"/>
</dbReference>
<evidence type="ECO:0000256" key="1">
    <source>
        <dbReference type="ARBA" id="ARBA00004382"/>
    </source>
</evidence>
<feature type="transmembrane region" description="Helical" evidence="14">
    <location>
        <begin position="12"/>
        <end position="32"/>
    </location>
</feature>
<gene>
    <name evidence="16" type="ORF">QO010_000794</name>
</gene>
<evidence type="ECO:0000256" key="5">
    <source>
        <dbReference type="ARBA" id="ARBA00022692"/>
    </source>
</evidence>
<evidence type="ECO:0000256" key="11">
    <source>
        <dbReference type="ARBA" id="ARBA00038408"/>
    </source>
</evidence>
<comment type="caution">
    <text evidence="16">The sequence shown here is derived from an EMBL/GenBank/DDBJ whole genome shotgun (WGS) entry which is preliminary data.</text>
</comment>
<keyword evidence="5 14" id="KW-0812">Transmembrane</keyword>
<dbReference type="RefSeq" id="WP_307346258.1">
    <property type="nucleotide sequence ID" value="NZ_JAUSVS010000001.1"/>
</dbReference>
<dbReference type="PANTHER" id="PTHR47529:SF1">
    <property type="entry name" value="PERIPLASMIC CHAPERONE PPID"/>
    <property type="match status" value="1"/>
</dbReference>
<reference evidence="16 17" key="1">
    <citation type="submission" date="2023-07" db="EMBL/GenBank/DDBJ databases">
        <title>Genomic Encyclopedia of Type Strains, Phase IV (KMG-IV): sequencing the most valuable type-strain genomes for metagenomic binning, comparative biology and taxonomic classification.</title>
        <authorList>
            <person name="Goeker M."/>
        </authorList>
    </citation>
    <scope>NUCLEOTIDE SEQUENCE [LARGE SCALE GENOMIC DNA]</scope>
    <source>
        <strain evidence="16 17">DSM 18695</strain>
    </source>
</reference>
<feature type="domain" description="PpiC" evidence="15">
    <location>
        <begin position="255"/>
        <end position="373"/>
    </location>
</feature>
<evidence type="ECO:0000259" key="15">
    <source>
        <dbReference type="Pfam" id="PF13145"/>
    </source>
</evidence>
<comment type="subcellular location">
    <subcellularLocation>
        <location evidence="1">Cell inner membrane</location>
        <topology evidence="1">Single-pass type II membrane protein</topology>
        <orientation evidence="1">Periplasmic side</orientation>
    </subcellularLocation>
</comment>
<evidence type="ECO:0000256" key="9">
    <source>
        <dbReference type="ARBA" id="ARBA00030642"/>
    </source>
</evidence>
<keyword evidence="6 14" id="KW-1133">Transmembrane helix</keyword>
<keyword evidence="3" id="KW-1003">Cell membrane</keyword>
<evidence type="ECO:0000313" key="17">
    <source>
        <dbReference type="Proteomes" id="UP001228905"/>
    </source>
</evidence>
<evidence type="ECO:0000256" key="8">
    <source>
        <dbReference type="ARBA" id="ARBA00023186"/>
    </source>
</evidence>
<keyword evidence="7 14" id="KW-0472">Membrane</keyword>
<evidence type="ECO:0000313" key="16">
    <source>
        <dbReference type="EMBL" id="MDQ0463046.1"/>
    </source>
</evidence>
<dbReference type="InterPro" id="IPR027304">
    <property type="entry name" value="Trigger_fact/SurA_dom_sf"/>
</dbReference>
<dbReference type="InterPro" id="IPR000297">
    <property type="entry name" value="PPIase_PpiC"/>
</dbReference>
<comment type="similarity">
    <text evidence="11">Belongs to the PpiD chaperone family.</text>
</comment>
<name>A0ABU0IM00_9CAUL</name>